<reference evidence="5 6" key="1">
    <citation type="journal article" date="2012" name="Stand. Genomic Sci.">
        <title>Complete genome sequence of the sulfur compounds oxidizing chemolithoautotroph Sulfuricurvum kujiense type strain (YK-1(T)).</title>
        <authorList>
            <person name="Han C."/>
            <person name="Kotsyurbenko O."/>
            <person name="Chertkov O."/>
            <person name="Held B."/>
            <person name="Lapidus A."/>
            <person name="Nolan M."/>
            <person name="Lucas S."/>
            <person name="Hammon N."/>
            <person name="Deshpande S."/>
            <person name="Cheng J.F."/>
            <person name="Tapia R."/>
            <person name="Goodwin L.A."/>
            <person name="Pitluck S."/>
            <person name="Liolios K."/>
            <person name="Pagani I."/>
            <person name="Ivanova N."/>
            <person name="Mavromatis K."/>
            <person name="Mikhailova N."/>
            <person name="Pati A."/>
            <person name="Chen A."/>
            <person name="Palaniappan K."/>
            <person name="Land M."/>
            <person name="Hauser L."/>
            <person name="Chang Y.J."/>
            <person name="Jeffries C.D."/>
            <person name="Brambilla E.M."/>
            <person name="Rohde M."/>
            <person name="Spring S."/>
            <person name="Sikorski J."/>
            <person name="Goker M."/>
            <person name="Woyke T."/>
            <person name="Bristow J."/>
            <person name="Eisen J.A."/>
            <person name="Markowitz V."/>
            <person name="Hugenholtz P."/>
            <person name="Kyrpides N.C."/>
            <person name="Klenk H.P."/>
            <person name="Detter J.C."/>
        </authorList>
    </citation>
    <scope>NUCLEOTIDE SEQUENCE [LARGE SCALE GENOMIC DNA]</scope>
    <source>
        <strain evidence="6">ATCC BAA-921 / DSM 16994 / JCM 11577 / YK-1</strain>
    </source>
</reference>
<evidence type="ECO:0000313" key="5">
    <source>
        <dbReference type="EMBL" id="ADR33922.1"/>
    </source>
</evidence>
<dbReference type="Proteomes" id="UP000008721">
    <property type="component" value="Chromosome"/>
</dbReference>
<keyword evidence="6" id="KW-1185">Reference proteome</keyword>
<dbReference type="GO" id="GO:0015288">
    <property type="term" value="F:porin activity"/>
    <property type="evidence" value="ECO:0007669"/>
    <property type="project" value="TreeGrafter"/>
</dbReference>
<keyword evidence="2" id="KW-0813">Transport</keyword>
<organism evidence="5 6">
    <name type="scientific">Sulfuricurvum kujiense (strain ATCC BAA-921 / DSM 16994 / JCM 11577 / YK-1)</name>
    <dbReference type="NCBI Taxonomy" id="709032"/>
    <lineage>
        <taxon>Bacteria</taxon>
        <taxon>Pseudomonadati</taxon>
        <taxon>Campylobacterota</taxon>
        <taxon>Epsilonproteobacteria</taxon>
        <taxon>Campylobacterales</taxon>
        <taxon>Sulfurimonadaceae</taxon>
        <taxon>Sulfuricurvum</taxon>
    </lineage>
</organism>
<dbReference type="SUPFAM" id="SSF56935">
    <property type="entry name" value="Porins"/>
    <property type="match status" value="2"/>
</dbReference>
<name>E4TXL3_SULKY</name>
<dbReference type="KEGG" id="sku:Sulku_1259"/>
<dbReference type="STRING" id="709032.Sulku_1259"/>
<proteinExistence type="inferred from homology"/>
<dbReference type="RefSeq" id="WP_013460119.1">
    <property type="nucleotide sequence ID" value="NC_014762.1"/>
</dbReference>
<feature type="signal peptide" evidence="4">
    <location>
        <begin position="1"/>
        <end position="30"/>
    </location>
</feature>
<comment type="similarity">
    <text evidence="1">Belongs to the outer membrane porin (Opr) (TC 1.B.25) family.</text>
</comment>
<dbReference type="OrthoDB" id="9125at2"/>
<dbReference type="PROSITE" id="PS51257">
    <property type="entry name" value="PROKAR_LIPOPROTEIN"/>
    <property type="match status" value="1"/>
</dbReference>
<dbReference type="InterPro" id="IPR023614">
    <property type="entry name" value="Porin_dom_sf"/>
</dbReference>
<dbReference type="PANTHER" id="PTHR34596">
    <property type="entry name" value="CHITOPORIN"/>
    <property type="match status" value="1"/>
</dbReference>
<feature type="chain" id="PRO_5003190051" evidence="4">
    <location>
        <begin position="31"/>
        <end position="425"/>
    </location>
</feature>
<gene>
    <name evidence="5" type="ordered locus">Sulku_1259</name>
</gene>
<dbReference type="eggNOG" id="COG3203">
    <property type="taxonomic scope" value="Bacteria"/>
</dbReference>
<dbReference type="GO" id="GO:0016020">
    <property type="term" value="C:membrane"/>
    <property type="evidence" value="ECO:0007669"/>
    <property type="project" value="InterPro"/>
</dbReference>
<dbReference type="Gene3D" id="2.40.160.10">
    <property type="entry name" value="Porin"/>
    <property type="match status" value="1"/>
</dbReference>
<dbReference type="InterPro" id="IPR005318">
    <property type="entry name" value="OM_porin_bac"/>
</dbReference>
<dbReference type="Pfam" id="PF03573">
    <property type="entry name" value="OprD"/>
    <property type="match status" value="1"/>
</dbReference>
<sequence>MVSSKYTAQRFIGLGGILMMSAIISTSCSAENLEDIFKEGKVSGQLRAFWYDGQRELRIDRTALTVGGILSYQTAPFAGLSGGVSFFSSNGITSLTHMPESGQTHNLNLDGSSINTLCEAYLQYKASETSIKIGRQRLDLPLTNDYYNRMLPNSFEALYGENRSLQHTVLKAAYITGWKYKGSDTFVSPTYTLGIDRDITVVGAVYTPEPSLKFELYDTYVRDVMNAPYLQIIDNAIWKSSEGTTLSGAVQYLNEKSIGLHAAGEMDTYLLGIRGTVSKGLWSLSALYTRIGDQSLQGSGGRYEKMGWGGFITYTDLQIDGESENGGAQAYGSILTYRPSSDFEISAKTMHIDQNDAIQSNPASLTLNPRPDSNEYNIDATYQPSKSFRLRTRLARIDYDSGSTELYKAKAYDETNVRIIADYLF</sequence>
<evidence type="ECO:0000313" key="6">
    <source>
        <dbReference type="Proteomes" id="UP000008721"/>
    </source>
</evidence>
<accession>E4TXL3</accession>
<dbReference type="EMBL" id="CP002355">
    <property type="protein sequence ID" value="ADR33922.1"/>
    <property type="molecule type" value="Genomic_DNA"/>
</dbReference>
<evidence type="ECO:0000256" key="2">
    <source>
        <dbReference type="ARBA" id="ARBA00022448"/>
    </source>
</evidence>
<dbReference type="HOGENOM" id="CLU_052660_1_0_7"/>
<dbReference type="PANTHER" id="PTHR34596:SF2">
    <property type="entry name" value="CHITOPORIN"/>
    <property type="match status" value="1"/>
</dbReference>
<evidence type="ECO:0000256" key="1">
    <source>
        <dbReference type="ARBA" id="ARBA00009075"/>
    </source>
</evidence>
<dbReference type="AlphaFoldDB" id="E4TXL3"/>
<evidence type="ECO:0000256" key="3">
    <source>
        <dbReference type="ARBA" id="ARBA00022729"/>
    </source>
</evidence>
<keyword evidence="3 4" id="KW-0732">Signal</keyword>
<protein>
    <submittedName>
        <fullName evidence="5">Outer membrane porin</fullName>
    </submittedName>
</protein>
<evidence type="ECO:0000256" key="4">
    <source>
        <dbReference type="SAM" id="SignalP"/>
    </source>
</evidence>